<evidence type="ECO:0008006" key="4">
    <source>
        <dbReference type="Google" id="ProtNLM"/>
    </source>
</evidence>
<dbReference type="AlphaFoldDB" id="A0AAP9KV78"/>
<dbReference type="PROSITE" id="PS51257">
    <property type="entry name" value="PROKAR_LIPOPROTEIN"/>
    <property type="match status" value="1"/>
</dbReference>
<accession>A0AAP9KV78</accession>
<evidence type="ECO:0000313" key="3">
    <source>
        <dbReference type="Proteomes" id="UP000423274"/>
    </source>
</evidence>
<evidence type="ECO:0000256" key="1">
    <source>
        <dbReference type="SAM" id="SignalP"/>
    </source>
</evidence>
<dbReference type="EMBL" id="CP022954">
    <property type="protein sequence ID" value="QGV17957.1"/>
    <property type="molecule type" value="Genomic_DNA"/>
</dbReference>
<organism evidence="2 3">
    <name type="scientific">Lacticaseibacillus paracasei subsp. paracasei</name>
    <dbReference type="NCBI Taxonomy" id="47714"/>
    <lineage>
        <taxon>Bacteria</taxon>
        <taxon>Bacillati</taxon>
        <taxon>Bacillota</taxon>
        <taxon>Bacilli</taxon>
        <taxon>Lactobacillales</taxon>
        <taxon>Lactobacillaceae</taxon>
        <taxon>Lacticaseibacillus</taxon>
    </lineage>
</organism>
<sequence>MKTKTIFVATLLVILPLTTVGCSATRDSNPSNDITQGSNNFGKQNVTLLSSLRSPTKSLWYEIWNSKGVLSTDGATRHVILLQDGKVTSYEVNDNFSKFANLSITEAQNKAIKELDKDGQKQSAQGQIQLMMDDSGNNVEGERLAANKGVLNSYTDPDDQVQIISPTKILNQYFAGYVYTSRKDPEDVTFMVTPVSKNTVIDFDKPGQKYTKRILKQD</sequence>
<feature type="signal peptide" evidence="1">
    <location>
        <begin position="1"/>
        <end position="24"/>
    </location>
</feature>
<reference evidence="2 3" key="1">
    <citation type="submission" date="2017-08" db="EMBL/GenBank/DDBJ databases">
        <title>Genome sequence, comparative genomics and functional analysis of the highly adhesive Lactobacillus paracasei Kobulty strain.</title>
        <authorList>
            <person name="Koryszewska-Baginska A."/>
            <person name="Grynberg M."/>
            <person name="Aleksandrzak-Piekarczyk T."/>
        </authorList>
    </citation>
    <scope>NUCLEOTIDE SEQUENCE [LARGE SCALE GENOMIC DNA]</scope>
    <source>
        <strain evidence="2 3">IBB3423</strain>
    </source>
</reference>
<keyword evidence="1" id="KW-0732">Signal</keyword>
<feature type="chain" id="PRO_5042858625" description="Lipoprotein" evidence="1">
    <location>
        <begin position="25"/>
        <end position="218"/>
    </location>
</feature>
<evidence type="ECO:0000313" key="2">
    <source>
        <dbReference type="EMBL" id="QGV17957.1"/>
    </source>
</evidence>
<gene>
    <name evidence="2" type="ORF">LCAKO_1432</name>
</gene>
<proteinExistence type="predicted"/>
<name>A0AAP9KV78_LACPA</name>
<protein>
    <recommendedName>
        <fullName evidence="4">Lipoprotein</fullName>
    </recommendedName>
</protein>
<dbReference type="Proteomes" id="UP000423274">
    <property type="component" value="Chromosome"/>
</dbReference>
<dbReference type="RefSeq" id="WP_156656893.1">
    <property type="nucleotide sequence ID" value="NZ_CP022954.1"/>
</dbReference>